<dbReference type="InterPro" id="IPR018062">
    <property type="entry name" value="HTH_AraC-typ_CS"/>
</dbReference>
<feature type="domain" description="HTH araC/xylS-type" evidence="4">
    <location>
        <begin position="246"/>
        <end position="344"/>
    </location>
</feature>
<keyword evidence="3" id="KW-0804">Transcription</keyword>
<dbReference type="PROSITE" id="PS00041">
    <property type="entry name" value="HTH_ARAC_FAMILY_1"/>
    <property type="match status" value="1"/>
</dbReference>
<evidence type="ECO:0000313" key="5">
    <source>
        <dbReference type="EMBL" id="AXY57069.1"/>
    </source>
</evidence>
<dbReference type="RefSeq" id="WP_087513856.1">
    <property type="nucleotide sequence ID" value="NZ_CP032134.1"/>
</dbReference>
<evidence type="ECO:0000256" key="1">
    <source>
        <dbReference type="ARBA" id="ARBA00023015"/>
    </source>
</evidence>
<dbReference type="Gene3D" id="1.10.10.60">
    <property type="entry name" value="Homeodomain-like"/>
    <property type="match status" value="1"/>
</dbReference>
<proteinExistence type="predicted"/>
<reference evidence="6" key="1">
    <citation type="submission" date="2018-09" db="EMBL/GenBank/DDBJ databases">
        <title>The complete genome of Acinetobacter sp. strain WCHAc010005.</title>
        <authorList>
            <person name="Hu Y."/>
            <person name="Long H."/>
            <person name="Feng Y."/>
            <person name="Zong Z."/>
        </authorList>
    </citation>
    <scope>NUCLEOTIDE SEQUENCE [LARGE SCALE GENOMIC DNA]</scope>
    <source>
        <strain evidence="6">WCHAc010005</strain>
    </source>
</reference>
<dbReference type="SMART" id="SM00342">
    <property type="entry name" value="HTH_ARAC"/>
    <property type="match status" value="1"/>
</dbReference>
<dbReference type="GO" id="GO:0000976">
    <property type="term" value="F:transcription cis-regulatory region binding"/>
    <property type="evidence" value="ECO:0007669"/>
    <property type="project" value="TreeGrafter"/>
</dbReference>
<dbReference type="PROSITE" id="PS01124">
    <property type="entry name" value="HTH_ARAC_FAMILY_2"/>
    <property type="match status" value="1"/>
</dbReference>
<dbReference type="AlphaFoldDB" id="A0A3B7M3D2"/>
<evidence type="ECO:0000256" key="3">
    <source>
        <dbReference type="ARBA" id="ARBA00023163"/>
    </source>
</evidence>
<gene>
    <name evidence="5" type="ORF">CDG60_11130</name>
</gene>
<dbReference type="SUPFAM" id="SSF46689">
    <property type="entry name" value="Homeodomain-like"/>
    <property type="match status" value="1"/>
</dbReference>
<evidence type="ECO:0000256" key="2">
    <source>
        <dbReference type="ARBA" id="ARBA00023125"/>
    </source>
</evidence>
<dbReference type="Proteomes" id="UP000263753">
    <property type="component" value="Chromosome"/>
</dbReference>
<dbReference type="EMBL" id="CP032134">
    <property type="protein sequence ID" value="AXY57069.1"/>
    <property type="molecule type" value="Genomic_DNA"/>
</dbReference>
<dbReference type="GO" id="GO:0003700">
    <property type="term" value="F:DNA-binding transcription factor activity"/>
    <property type="evidence" value="ECO:0007669"/>
    <property type="project" value="InterPro"/>
</dbReference>
<name>A0A3B7M3D2_9GAMM</name>
<evidence type="ECO:0000313" key="6">
    <source>
        <dbReference type="Proteomes" id="UP000263753"/>
    </source>
</evidence>
<accession>A0A3B7M3D2</accession>
<dbReference type="PANTHER" id="PTHR47894:SF1">
    <property type="entry name" value="HTH-TYPE TRANSCRIPTIONAL REGULATOR VQSM"/>
    <property type="match status" value="1"/>
</dbReference>
<dbReference type="InterPro" id="IPR009057">
    <property type="entry name" value="Homeodomain-like_sf"/>
</dbReference>
<dbReference type="KEGG" id="achi:CDG60_11130"/>
<keyword evidence="1" id="KW-0805">Transcription regulation</keyword>
<sequence>MNQKATVNGAIAGMFRDFLTEQNIQNAELLRHMQSWQPDHRVQLTELGFILHYISQLHPSDALGLKIAQHFQPSYSGVLGYLILHSRDLEQAILQFKKYYALMWDGFAVDIIEDDQTLKVQWNVPQLEAFVNNEDMMNTIRIGYELGISCFMQMLWQLNPDDKTLKPQYIELPGALPKNVAIYESFFNCDIHFQCKVGAIIFEKNNLKQPINLSHDYFIELYHRQAEAQLKYMHHLHITPENTVLNKVQKALALGIDQGVPTLDFVAKEMAISKSKLLNLLREQELNFKSILDSMRLELAKTYMQDEQLSLSDIASLLAFSEQSALNHFFKRHTGMTPNQYRKSIL</sequence>
<protein>
    <submittedName>
        <fullName evidence="5">AraC family transcriptional regulator</fullName>
    </submittedName>
</protein>
<dbReference type="InterPro" id="IPR018060">
    <property type="entry name" value="HTH_AraC"/>
</dbReference>
<dbReference type="InterPro" id="IPR032687">
    <property type="entry name" value="AraC-type_N"/>
</dbReference>
<dbReference type="PANTHER" id="PTHR47894">
    <property type="entry name" value="HTH-TYPE TRANSCRIPTIONAL REGULATOR GADX"/>
    <property type="match status" value="1"/>
</dbReference>
<dbReference type="Pfam" id="PF12833">
    <property type="entry name" value="HTH_18"/>
    <property type="match status" value="1"/>
</dbReference>
<evidence type="ECO:0000259" key="4">
    <source>
        <dbReference type="PROSITE" id="PS01124"/>
    </source>
</evidence>
<dbReference type="Pfam" id="PF12625">
    <property type="entry name" value="Arabinose_bd"/>
    <property type="match status" value="1"/>
</dbReference>
<keyword evidence="2" id="KW-0238">DNA-binding</keyword>
<dbReference type="GO" id="GO:0005829">
    <property type="term" value="C:cytosol"/>
    <property type="evidence" value="ECO:0007669"/>
    <property type="project" value="TreeGrafter"/>
</dbReference>
<organism evidence="5 6">
    <name type="scientific">Acinetobacter chinensis</name>
    <dbReference type="NCBI Taxonomy" id="2004650"/>
    <lineage>
        <taxon>Bacteria</taxon>
        <taxon>Pseudomonadati</taxon>
        <taxon>Pseudomonadota</taxon>
        <taxon>Gammaproteobacteria</taxon>
        <taxon>Moraxellales</taxon>
        <taxon>Moraxellaceae</taxon>
        <taxon>Acinetobacter</taxon>
    </lineage>
</organism>